<keyword evidence="2" id="KW-1185">Reference proteome</keyword>
<comment type="caution">
    <text evidence="1">The sequence shown here is derived from an EMBL/GenBank/DDBJ whole genome shotgun (WGS) entry which is preliminary data.</text>
</comment>
<evidence type="ECO:0000313" key="1">
    <source>
        <dbReference type="EMBL" id="KAJ9097490.1"/>
    </source>
</evidence>
<reference evidence="1" key="1">
    <citation type="submission" date="2023-04" db="EMBL/GenBank/DDBJ databases">
        <title>Draft Genome sequencing of Naganishia species isolated from polar environments using Oxford Nanopore Technology.</title>
        <authorList>
            <person name="Leo P."/>
            <person name="Venkateswaran K."/>
        </authorList>
    </citation>
    <scope>NUCLEOTIDE SEQUENCE</scope>
    <source>
        <strain evidence="1">MNA-CCFEE 5261</strain>
    </source>
</reference>
<name>A0ACC2VEG2_9TREE</name>
<protein>
    <submittedName>
        <fullName evidence="1">Uncharacterized protein</fullName>
    </submittedName>
</protein>
<proteinExistence type="predicted"/>
<dbReference type="EMBL" id="JASBWR010000085">
    <property type="protein sequence ID" value="KAJ9097490.1"/>
    <property type="molecule type" value="Genomic_DNA"/>
</dbReference>
<dbReference type="Proteomes" id="UP001241377">
    <property type="component" value="Unassembled WGS sequence"/>
</dbReference>
<gene>
    <name evidence="1" type="ORF">QFC19_006762</name>
</gene>
<accession>A0ACC2VEG2</accession>
<organism evidence="1 2">
    <name type="scientific">Naganishia cerealis</name>
    <dbReference type="NCBI Taxonomy" id="610337"/>
    <lineage>
        <taxon>Eukaryota</taxon>
        <taxon>Fungi</taxon>
        <taxon>Dikarya</taxon>
        <taxon>Basidiomycota</taxon>
        <taxon>Agaricomycotina</taxon>
        <taxon>Tremellomycetes</taxon>
        <taxon>Filobasidiales</taxon>
        <taxon>Filobasidiaceae</taxon>
        <taxon>Naganishia</taxon>
    </lineage>
</organism>
<evidence type="ECO:0000313" key="2">
    <source>
        <dbReference type="Proteomes" id="UP001241377"/>
    </source>
</evidence>
<sequence>MGSSDKAQLLDMGFAEDRIEWALKATNNAGLQPALDHIITNMDNPVPSADAQMPTGTNNGAAGDDDEDDDAEALKAHIAKMKAGGDASAGNGEQLAKSVKCSECGKIFKNADLVSFHAEKSGHSNFEESTEAYVPLTEEQKKQKLEELRVKLAEKRAKQAELSLEENKANEKLRRRAGQDSAAIKQQLAMKEMEKEAAAKRKEKLEDARAKAAIRAQIEADKKTRAEKAARDKAIREGRDVPMTPADGGVPVAGTGAAKAVAAAAAASGSSGVKGAEYKETRLQVRLSTGGAPLVKAFNSDARELLKLYSPADMGKSLRENGLTPSAVSVLTGFVFEFTDAMTDWGGGAQVLMASP</sequence>